<feature type="domain" description="GIY-YIG" evidence="1">
    <location>
        <begin position="103"/>
        <end position="163"/>
    </location>
</feature>
<reference evidence="2" key="1">
    <citation type="submission" date="2022-03" db="EMBL/GenBank/DDBJ databases">
        <authorList>
            <person name="Alioto T."/>
            <person name="Alioto T."/>
            <person name="Gomez Garrido J."/>
        </authorList>
    </citation>
    <scope>NUCLEOTIDE SEQUENCE</scope>
</reference>
<protein>
    <recommendedName>
        <fullName evidence="1">GIY-YIG domain-containing protein</fullName>
    </recommendedName>
</protein>
<dbReference type="PROSITE" id="PS50164">
    <property type="entry name" value="GIY_YIG"/>
    <property type="match status" value="1"/>
</dbReference>
<evidence type="ECO:0000259" key="1">
    <source>
        <dbReference type="PROSITE" id="PS50164"/>
    </source>
</evidence>
<dbReference type="EMBL" id="OW240921">
    <property type="protein sequence ID" value="CAH2320009.1"/>
    <property type="molecule type" value="Genomic_DNA"/>
</dbReference>
<feature type="non-terminal residue" evidence="2">
    <location>
        <position position="1"/>
    </location>
</feature>
<organism evidence="2 3">
    <name type="scientific">Pelobates cultripes</name>
    <name type="common">Western spadefoot toad</name>
    <dbReference type="NCBI Taxonomy" id="61616"/>
    <lineage>
        <taxon>Eukaryota</taxon>
        <taxon>Metazoa</taxon>
        <taxon>Chordata</taxon>
        <taxon>Craniata</taxon>
        <taxon>Vertebrata</taxon>
        <taxon>Euteleostomi</taxon>
        <taxon>Amphibia</taxon>
        <taxon>Batrachia</taxon>
        <taxon>Anura</taxon>
        <taxon>Pelobatoidea</taxon>
        <taxon>Pelobatidae</taxon>
        <taxon>Pelobates</taxon>
    </lineage>
</organism>
<accession>A0AAD1WS99</accession>
<gene>
    <name evidence="2" type="ORF">PECUL_23A021872</name>
</gene>
<sequence>KKIIKKHWHILKEDDILNPILPNQPNIVFRGAPNFKSILTTNFTRESPVRGFSFFPQTKGFYKCKQCIVCRTTDLSTPPKVTQFMSNRTKKMYNIYDFIGCNTKNVIYLLECPCGLQYVGMTTRCLKTRLSEHCRNIKNGYLNHTVSKHFIMHNKDPKLLKCI</sequence>
<evidence type="ECO:0000313" key="2">
    <source>
        <dbReference type="EMBL" id="CAH2320009.1"/>
    </source>
</evidence>
<evidence type="ECO:0000313" key="3">
    <source>
        <dbReference type="Proteomes" id="UP001295444"/>
    </source>
</evidence>
<dbReference type="Proteomes" id="UP001295444">
    <property type="component" value="Chromosome 10"/>
</dbReference>
<name>A0AAD1WS99_PELCU</name>
<dbReference type="InterPro" id="IPR000305">
    <property type="entry name" value="GIY-YIG_endonuc"/>
</dbReference>
<feature type="non-terminal residue" evidence="2">
    <location>
        <position position="163"/>
    </location>
</feature>
<dbReference type="AlphaFoldDB" id="A0AAD1WS99"/>
<keyword evidence="3" id="KW-1185">Reference proteome</keyword>
<proteinExistence type="predicted"/>